<keyword evidence="3" id="KW-1185">Reference proteome</keyword>
<feature type="region of interest" description="Disordered" evidence="1">
    <location>
        <begin position="81"/>
        <end position="135"/>
    </location>
</feature>
<feature type="region of interest" description="Disordered" evidence="1">
    <location>
        <begin position="616"/>
        <end position="674"/>
    </location>
</feature>
<accession>A0ABD3MPA0</accession>
<feature type="compositionally biased region" description="Acidic residues" evidence="1">
    <location>
        <begin position="421"/>
        <end position="445"/>
    </location>
</feature>
<gene>
    <name evidence="2" type="ORF">ACHAWU_009706</name>
</gene>
<feature type="region of interest" description="Disordered" evidence="1">
    <location>
        <begin position="1"/>
        <end position="20"/>
    </location>
</feature>
<proteinExistence type="predicted"/>
<dbReference type="PANTHER" id="PTHR47858:SF2">
    <property type="entry name" value="HALOACID DEHALOGENASE-LIKE HYDROLASE (HAD) SUPERFAMILY PROTEIN"/>
    <property type="match status" value="1"/>
</dbReference>
<organism evidence="2 3">
    <name type="scientific">Discostella pseudostelligera</name>
    <dbReference type="NCBI Taxonomy" id="259834"/>
    <lineage>
        <taxon>Eukaryota</taxon>
        <taxon>Sar</taxon>
        <taxon>Stramenopiles</taxon>
        <taxon>Ochrophyta</taxon>
        <taxon>Bacillariophyta</taxon>
        <taxon>Coscinodiscophyceae</taxon>
        <taxon>Thalassiosirophycidae</taxon>
        <taxon>Stephanodiscales</taxon>
        <taxon>Stephanodiscaceae</taxon>
        <taxon>Discostella</taxon>
    </lineage>
</organism>
<dbReference type="Proteomes" id="UP001530293">
    <property type="component" value="Unassembled WGS sequence"/>
</dbReference>
<dbReference type="Gene3D" id="3.40.50.1000">
    <property type="entry name" value="HAD superfamily/HAD-like"/>
    <property type="match status" value="1"/>
</dbReference>
<feature type="compositionally biased region" description="Low complexity" evidence="1">
    <location>
        <begin position="101"/>
        <end position="110"/>
    </location>
</feature>
<feature type="compositionally biased region" description="Basic and acidic residues" evidence="1">
    <location>
        <begin position="88"/>
        <end position="98"/>
    </location>
</feature>
<evidence type="ECO:0000313" key="3">
    <source>
        <dbReference type="Proteomes" id="UP001530293"/>
    </source>
</evidence>
<reference evidence="2 3" key="1">
    <citation type="submission" date="2024-10" db="EMBL/GenBank/DDBJ databases">
        <title>Updated reference genomes for cyclostephanoid diatoms.</title>
        <authorList>
            <person name="Roberts W.R."/>
            <person name="Alverson A.J."/>
        </authorList>
    </citation>
    <scope>NUCLEOTIDE SEQUENCE [LARGE SCALE GENOMIC DNA]</scope>
    <source>
        <strain evidence="2 3">AJA232-27</strain>
    </source>
</reference>
<dbReference type="EMBL" id="JALLBG020000092">
    <property type="protein sequence ID" value="KAL3765738.1"/>
    <property type="molecule type" value="Genomic_DNA"/>
</dbReference>
<dbReference type="PANTHER" id="PTHR47858">
    <property type="entry name" value="HALOACID DEHALOGENASE-LIKE HYDROLASE (HAD) SUPERFAMILY PROTEIN"/>
    <property type="match status" value="1"/>
</dbReference>
<feature type="compositionally biased region" description="Basic and acidic residues" evidence="1">
    <location>
        <begin position="404"/>
        <end position="413"/>
    </location>
</feature>
<evidence type="ECO:0000313" key="2">
    <source>
        <dbReference type="EMBL" id="KAL3765738.1"/>
    </source>
</evidence>
<comment type="caution">
    <text evidence="2">The sequence shown here is derived from an EMBL/GenBank/DDBJ whole genome shotgun (WGS) entry which is preliminary data.</text>
</comment>
<feature type="compositionally biased region" description="Low complexity" evidence="1">
    <location>
        <begin position="660"/>
        <end position="673"/>
    </location>
</feature>
<dbReference type="InterPro" id="IPR036412">
    <property type="entry name" value="HAD-like_sf"/>
</dbReference>
<evidence type="ECO:0000256" key="1">
    <source>
        <dbReference type="SAM" id="MobiDB-lite"/>
    </source>
</evidence>
<feature type="region of interest" description="Disordered" evidence="1">
    <location>
        <begin position="404"/>
        <end position="451"/>
    </location>
</feature>
<dbReference type="SUPFAM" id="SSF56784">
    <property type="entry name" value="HAD-like"/>
    <property type="match status" value="1"/>
</dbReference>
<dbReference type="InterPro" id="IPR023214">
    <property type="entry name" value="HAD_sf"/>
</dbReference>
<protein>
    <submittedName>
        <fullName evidence="2">Uncharacterized protein</fullName>
    </submittedName>
</protein>
<sequence>ALAWSTSTFPTKLQQRRQHPAYYPNPNIATSGIVAFDSLLRSQPSDDADENYINNEETDDIAAEQQRRRKRDILRRTLGLSTSSTSGDVKKLNTDKFMSRSPNNSNNNNNDADDPAPIVFRSPGQIHNPDLLSPDEISQLNSKYETIKRITEERTLQEILNDSAAEEEGGTTTSSVNNNINAATITPEEARRIVDYTVDEERLAELRSLDERKKQELIQQWEMESISVENKIDADLEVKAEAVERAIETDGVVREIIQEEERQLSMEEVASQQKNELEMYERTLMAKVENTEDDDVGADSFDDVYETAIDQIQKSRSTKLGPRTMGIMANSFALEEGKEFIRNSKREKEFLMEVEKELALYFKETKGRGGDVEVSDEDVASFFRPPVNLAEERMYRSIVRQIADKRAPDERKQPQQQQQQFEEEGEADDDDDDTSSNINDNDDDSMTSKYKLSPRETVEAYKLLNLWREVESMQDSMEVSLGMKDDEETKRMTQLTNKIEPFFLYEEDTEEKRLKEKESLKIALRKVLESDDNVEISSNELLMQELLEGRVTKDKLVRLLEKVSAKATDKTLKDSLVELKSLILEGKADADDGTTMDEAYAGVFFKKRRKKSGQPLDLSGVFRTSDMGEEEEPKAPVFSSSTSTKPRRTMPSWVDKEYSPPDTTSSTSSSMTDGGYDVFVEVEDESPPPPNTPFFQSLNDEDEDILSSERSPTGGLFGTMEEQRMRKLAKQRPKGSSSTSSSLGQKKVVVEIDESEEPEGIFVDGEGHLRKMESGGKERDIAADIFRAKTAGRYTDEETRGADEAAFRDFLKWEEEAERSVELLDSEAPSSSLDIDIDEYADDIMSEMGPRAQLRARREDFMSQEELLNERRKESIFGDDDSYPDETTRRRTSSGGIMPEWFLKEQEALGIKVEDIDEDDFDEARREWEREERQRMADEYLKKRGEGISISDVLGREYFGPMDEPDYGRSLLTFDSFQARKELLLGYTDLTVEDINLVVDYKMDPSSNGYNRYLARAQRPFSEYGAIFRLEGVLVDMIGIHGKAWKKVTESFDYRLQSSDDVKQASLYKPEDAVREVFHWTDDVLEVKDIAAAFRTAFHDAFNEWIASGCVVADASGDHSFDQQASTGGIDSEPAATPSGEEMHSMYFIAWSKLANTLGRTAPTFEEVYRGMLGGNWEDAIRDIFAWTNDSSKIHEILVAYDKILEEDYKILLQKYGIDVDLINAKEEEALFGLDISDLSLQEGVRDFLDFLRGVEMPCAIVTHLDATQLDLVLERTGLAEYFPPDKRVSSDSSYSSERSELLGAALRVEQRPDQCIIFDNTPKSATMAHEICMKSVSFVNHYARYELLTADYAVGSACDLDLRSLVKLFGKRDDLEPLVDLDVNSGLQRRQRKPRTA</sequence>
<feature type="compositionally biased region" description="Polar residues" evidence="1">
    <location>
        <begin position="1"/>
        <end position="13"/>
    </location>
</feature>
<name>A0ABD3MPA0_9STRA</name>
<feature type="non-terminal residue" evidence="2">
    <location>
        <position position="1"/>
    </location>
</feature>
<feature type="region of interest" description="Disordered" evidence="1">
    <location>
        <begin position="705"/>
        <end position="747"/>
    </location>
</feature>